<reference evidence="2 3" key="1">
    <citation type="submission" date="2016-12" db="EMBL/GenBank/DDBJ databases">
        <title>The genomes of Aspergillus section Nigri reveals drivers in fungal speciation.</title>
        <authorList>
            <consortium name="DOE Joint Genome Institute"/>
            <person name="Vesth T.C."/>
            <person name="Nybo J."/>
            <person name="Theobald S."/>
            <person name="Brandl J."/>
            <person name="Frisvad J.C."/>
            <person name="Nielsen K.F."/>
            <person name="Lyhne E.K."/>
            <person name="Kogle M.E."/>
            <person name="Kuo A."/>
            <person name="Riley R."/>
            <person name="Clum A."/>
            <person name="Nolan M."/>
            <person name="Lipzen A."/>
            <person name="Salamov A."/>
            <person name="Henrissat B."/>
            <person name="Wiebenga A."/>
            <person name="De Vries R.P."/>
            <person name="Grigoriev I.V."/>
            <person name="Mortensen U.H."/>
            <person name="Andersen M.R."/>
            <person name="Baker S.E."/>
        </authorList>
    </citation>
    <scope>NUCLEOTIDE SEQUENCE [LARGE SCALE GENOMIC DNA]</scope>
    <source>
        <strain evidence="2 3">IBT 23096</strain>
    </source>
</reference>
<dbReference type="AlphaFoldDB" id="A0A2I2GS24"/>
<evidence type="ECO:0000313" key="3">
    <source>
        <dbReference type="Proteomes" id="UP000234275"/>
    </source>
</evidence>
<dbReference type="InterPro" id="IPR000182">
    <property type="entry name" value="GNAT_dom"/>
</dbReference>
<evidence type="ECO:0000313" key="2">
    <source>
        <dbReference type="EMBL" id="PLB55676.1"/>
    </source>
</evidence>
<comment type="caution">
    <text evidence="2">The sequence shown here is derived from an EMBL/GenBank/DDBJ whole genome shotgun (WGS) entry which is preliminary data.</text>
</comment>
<dbReference type="GeneID" id="36550977"/>
<dbReference type="InterPro" id="IPR053144">
    <property type="entry name" value="Acetyltransferase_Butenolide"/>
</dbReference>
<protein>
    <recommendedName>
        <fullName evidence="1">N-acetyltransferase domain-containing protein</fullName>
    </recommendedName>
</protein>
<feature type="non-terminal residue" evidence="2">
    <location>
        <position position="185"/>
    </location>
</feature>
<dbReference type="SUPFAM" id="SSF55729">
    <property type="entry name" value="Acyl-CoA N-acyltransferases (Nat)"/>
    <property type="match status" value="1"/>
</dbReference>
<dbReference type="PANTHER" id="PTHR43233:SF1">
    <property type="entry name" value="FAMILY N-ACETYLTRANSFERASE, PUTATIVE (AFU_ORTHOLOGUE AFUA_6G03350)-RELATED"/>
    <property type="match status" value="1"/>
</dbReference>
<feature type="domain" description="N-acetyltransferase" evidence="1">
    <location>
        <begin position="42"/>
        <end position="184"/>
    </location>
</feature>
<dbReference type="Proteomes" id="UP000234275">
    <property type="component" value="Unassembled WGS sequence"/>
</dbReference>
<dbReference type="EMBL" id="MSFO01000001">
    <property type="protein sequence ID" value="PLB55676.1"/>
    <property type="molecule type" value="Genomic_DNA"/>
</dbReference>
<proteinExistence type="predicted"/>
<keyword evidence="3" id="KW-1185">Reference proteome</keyword>
<dbReference type="RefSeq" id="XP_024710978.1">
    <property type="nucleotide sequence ID" value="XM_024843277.1"/>
</dbReference>
<sequence>MSLPMEPQTWRKGHFTISTDKSLLSIAAINSAFDKDYIHWTYAFPDATLQSLINSSFCFGVYKVQVNDRTSSSTPNGDIAGSHGPTTTNEKAEQIGFARLVTDNVTFAYLNDLYILPEHQGLGLGGWLLEAIDELLRPLPRLRWFMLRTSGEKSRQLYEKKLGMAVLDACHNGGRAVMMGRKGRG</sequence>
<dbReference type="Pfam" id="PF00583">
    <property type="entry name" value="Acetyltransf_1"/>
    <property type="match status" value="1"/>
</dbReference>
<dbReference type="PROSITE" id="PS51186">
    <property type="entry name" value="GNAT"/>
    <property type="match status" value="1"/>
</dbReference>
<dbReference type="VEuPathDB" id="FungiDB:P170DRAFT_314846"/>
<dbReference type="PANTHER" id="PTHR43233">
    <property type="entry name" value="FAMILY N-ACETYLTRANSFERASE, PUTATIVE (AFU_ORTHOLOGUE AFUA_6G03350)-RELATED"/>
    <property type="match status" value="1"/>
</dbReference>
<evidence type="ECO:0000259" key="1">
    <source>
        <dbReference type="PROSITE" id="PS51186"/>
    </source>
</evidence>
<organism evidence="2 3">
    <name type="scientific">Aspergillus steynii IBT 23096</name>
    <dbReference type="NCBI Taxonomy" id="1392250"/>
    <lineage>
        <taxon>Eukaryota</taxon>
        <taxon>Fungi</taxon>
        <taxon>Dikarya</taxon>
        <taxon>Ascomycota</taxon>
        <taxon>Pezizomycotina</taxon>
        <taxon>Eurotiomycetes</taxon>
        <taxon>Eurotiomycetidae</taxon>
        <taxon>Eurotiales</taxon>
        <taxon>Aspergillaceae</taxon>
        <taxon>Aspergillus</taxon>
        <taxon>Aspergillus subgen. Circumdati</taxon>
    </lineage>
</organism>
<dbReference type="STRING" id="1392250.A0A2I2GS24"/>
<gene>
    <name evidence="2" type="ORF">P170DRAFT_314846</name>
</gene>
<name>A0A2I2GS24_9EURO</name>
<dbReference type="GO" id="GO:0016747">
    <property type="term" value="F:acyltransferase activity, transferring groups other than amino-acyl groups"/>
    <property type="evidence" value="ECO:0007669"/>
    <property type="project" value="InterPro"/>
</dbReference>
<dbReference type="Gene3D" id="3.40.630.30">
    <property type="match status" value="1"/>
</dbReference>
<dbReference type="InterPro" id="IPR016181">
    <property type="entry name" value="Acyl_CoA_acyltransferase"/>
</dbReference>
<dbReference type="OrthoDB" id="10039976at2759"/>
<accession>A0A2I2GS24</accession>